<keyword evidence="3" id="KW-0863">Zinc-finger</keyword>
<keyword evidence="6" id="KW-0539">Nucleus</keyword>
<dbReference type="GO" id="GO:0005685">
    <property type="term" value="C:U1 snRNP"/>
    <property type="evidence" value="ECO:0007669"/>
    <property type="project" value="InterPro"/>
</dbReference>
<protein>
    <recommendedName>
        <fullName evidence="8">Matrin-type domain-containing protein</fullName>
    </recommendedName>
</protein>
<dbReference type="SUPFAM" id="SSF57667">
    <property type="entry name" value="beta-beta-alpha zinc fingers"/>
    <property type="match status" value="1"/>
</dbReference>
<dbReference type="OrthoDB" id="76567at2759"/>
<dbReference type="InterPro" id="IPR017340">
    <property type="entry name" value="U1_snRNP-C"/>
</dbReference>
<comment type="subcellular location">
    <subcellularLocation>
        <location evidence="1">Nucleus</location>
    </subcellularLocation>
</comment>
<gene>
    <name evidence="9" type="ORF">PICST_32313</name>
</gene>
<dbReference type="GO" id="GO:0000395">
    <property type="term" value="P:mRNA 5'-splice site recognition"/>
    <property type="evidence" value="ECO:0007669"/>
    <property type="project" value="InterPro"/>
</dbReference>
<dbReference type="Gene3D" id="3.30.160.60">
    <property type="entry name" value="Classic Zinc Finger"/>
    <property type="match status" value="1"/>
</dbReference>
<dbReference type="KEGG" id="pic:PICST_32313"/>
<keyword evidence="7" id="KW-0687">Ribonucleoprotein</keyword>
<dbReference type="AlphaFoldDB" id="A3LW12"/>
<dbReference type="RefSeq" id="XP_001385237.1">
    <property type="nucleotide sequence ID" value="XM_001385200.1"/>
</dbReference>
<accession>A3LW12</accession>
<evidence type="ECO:0000256" key="6">
    <source>
        <dbReference type="ARBA" id="ARBA00023242"/>
    </source>
</evidence>
<dbReference type="PANTHER" id="PTHR31148:SF1">
    <property type="entry name" value="U1 SMALL NUCLEAR RIBONUCLEOPROTEIN C"/>
    <property type="match status" value="1"/>
</dbReference>
<evidence type="ECO:0000256" key="7">
    <source>
        <dbReference type="ARBA" id="ARBA00023274"/>
    </source>
</evidence>
<dbReference type="InterPro" id="IPR036236">
    <property type="entry name" value="Znf_C2H2_sf"/>
</dbReference>
<reference evidence="9 10" key="1">
    <citation type="journal article" date="2007" name="Nat. Biotechnol.">
        <title>Genome sequence of the lignocellulose-bioconverting and xylose-fermenting yeast Pichia stipitis.</title>
        <authorList>
            <person name="Jeffries T.W."/>
            <person name="Grigoriev I.V."/>
            <person name="Grimwood J."/>
            <person name="Laplaza J.M."/>
            <person name="Aerts A."/>
            <person name="Salamov A."/>
            <person name="Schmutz J."/>
            <person name="Lindquist E."/>
            <person name="Dehal P."/>
            <person name="Shapiro H."/>
            <person name="Jin Y.S."/>
            <person name="Passoth V."/>
            <person name="Richardson P.M."/>
        </authorList>
    </citation>
    <scope>NUCLEOTIDE SEQUENCE [LARGE SCALE GENOMIC DNA]</scope>
    <source>
        <strain evidence="10">ATCC 58785 / CBS 6054 / NBRC 10063 / NRRL Y-11545</strain>
    </source>
</reference>
<dbReference type="EMBL" id="CP000499">
    <property type="protein sequence ID" value="ABN67208.1"/>
    <property type="molecule type" value="Genomic_DNA"/>
</dbReference>
<dbReference type="eggNOG" id="KOG3454">
    <property type="taxonomic scope" value="Eukaryota"/>
</dbReference>
<dbReference type="GO" id="GO:0030627">
    <property type="term" value="F:pre-mRNA 5'-splice site binding"/>
    <property type="evidence" value="ECO:0007669"/>
    <property type="project" value="InterPro"/>
</dbReference>
<dbReference type="Proteomes" id="UP000002258">
    <property type="component" value="Chromosome 5"/>
</dbReference>
<evidence type="ECO:0000313" key="9">
    <source>
        <dbReference type="EMBL" id="ABN67208.1"/>
    </source>
</evidence>
<dbReference type="STRING" id="322104.A3LW12"/>
<dbReference type="InterPro" id="IPR013085">
    <property type="entry name" value="U1-CZ_Znf_C2H2"/>
</dbReference>
<dbReference type="OMA" id="YLTHDTM"/>
<evidence type="ECO:0000259" key="8">
    <source>
        <dbReference type="PROSITE" id="PS50171"/>
    </source>
</evidence>
<proteinExistence type="predicted"/>
<keyword evidence="5" id="KW-0694">RNA-binding</keyword>
<evidence type="ECO:0000256" key="4">
    <source>
        <dbReference type="ARBA" id="ARBA00022833"/>
    </source>
</evidence>
<name>A3LW12_PICST</name>
<sequence>MPKYYCDYCNSYLTHDTMSVRKSHLIGRNHIKYYCTYYETKAKETGIWNPDDLVYEVTFETLNRAAPGSAPIRRKHYDHDHVDVSYKTEETDGKDSEIDAKYREESALKLPPPPNLTGFPNPPPSIFHYTEEYKKAIAKYKEQS</sequence>
<feature type="domain" description="Matrin-type" evidence="8">
    <location>
        <begin position="4"/>
        <end position="36"/>
    </location>
</feature>
<keyword evidence="4" id="KW-0862">Zinc</keyword>
<dbReference type="InterPro" id="IPR000690">
    <property type="entry name" value="Matrin/U1-C_Znf_C2H2"/>
</dbReference>
<dbReference type="PROSITE" id="PS50171">
    <property type="entry name" value="ZF_MATRIN"/>
    <property type="match status" value="1"/>
</dbReference>
<keyword evidence="2" id="KW-0479">Metal-binding</keyword>
<evidence type="ECO:0000256" key="1">
    <source>
        <dbReference type="ARBA" id="ARBA00004123"/>
    </source>
</evidence>
<evidence type="ECO:0000256" key="5">
    <source>
        <dbReference type="ARBA" id="ARBA00022884"/>
    </source>
</evidence>
<dbReference type="InParanoid" id="A3LW12"/>
<evidence type="ECO:0000313" key="10">
    <source>
        <dbReference type="Proteomes" id="UP000002258"/>
    </source>
</evidence>
<dbReference type="Pfam" id="PF06220">
    <property type="entry name" value="zf-U1"/>
    <property type="match status" value="1"/>
</dbReference>
<dbReference type="GO" id="GO:0008270">
    <property type="term" value="F:zinc ion binding"/>
    <property type="evidence" value="ECO:0007669"/>
    <property type="project" value="UniProtKB-KW"/>
</dbReference>
<evidence type="ECO:0000256" key="2">
    <source>
        <dbReference type="ARBA" id="ARBA00022723"/>
    </source>
</evidence>
<dbReference type="HOGENOM" id="CLU_146144_0_0_1"/>
<dbReference type="GeneID" id="4839304"/>
<evidence type="ECO:0000256" key="3">
    <source>
        <dbReference type="ARBA" id="ARBA00022771"/>
    </source>
</evidence>
<organism evidence="9 10">
    <name type="scientific">Scheffersomyces stipitis (strain ATCC 58785 / CBS 6054 / NBRC 10063 / NRRL Y-11545)</name>
    <name type="common">Yeast</name>
    <name type="synonym">Pichia stipitis</name>
    <dbReference type="NCBI Taxonomy" id="322104"/>
    <lineage>
        <taxon>Eukaryota</taxon>
        <taxon>Fungi</taxon>
        <taxon>Dikarya</taxon>
        <taxon>Ascomycota</taxon>
        <taxon>Saccharomycotina</taxon>
        <taxon>Pichiomycetes</taxon>
        <taxon>Debaryomycetaceae</taxon>
        <taxon>Scheffersomyces</taxon>
    </lineage>
</organism>
<dbReference type="SMART" id="SM00451">
    <property type="entry name" value="ZnF_U1"/>
    <property type="match status" value="1"/>
</dbReference>
<dbReference type="PANTHER" id="PTHR31148">
    <property type="entry name" value="U1 SMALL NUCLEAR RIBONUCLEOPROTEIN C"/>
    <property type="match status" value="1"/>
</dbReference>
<keyword evidence="10" id="KW-1185">Reference proteome</keyword>
<dbReference type="InterPro" id="IPR003604">
    <property type="entry name" value="Matrin/U1-like-C_Znf_C2H2"/>
</dbReference>
<dbReference type="PIRSF" id="PIRSF037969">
    <property type="entry name" value="U1_snRNP-C"/>
    <property type="match status" value="1"/>
</dbReference>